<dbReference type="GO" id="GO:0050830">
    <property type="term" value="P:defense response to Gram-positive bacterium"/>
    <property type="evidence" value="ECO:0007669"/>
    <property type="project" value="TreeGrafter"/>
</dbReference>
<sequence length="131" mass="14598">VMIQFSFSTTTDMIYIHIALFYLFWTQNTLHRLNLFSLHVFTGSGLKMKSPCTITSDTVCEPLEGFYCVDPSDNVCGAAQKQRSCEPGQCICQKGWFSYNTRTASTDSVCSDCSDGSFSDGTFPSCRPHTQ</sequence>
<evidence type="ECO:0000313" key="1">
    <source>
        <dbReference type="Ensembl" id="ENSATEP00000032745.3"/>
    </source>
</evidence>
<dbReference type="GO" id="GO:0009897">
    <property type="term" value="C:external side of plasma membrane"/>
    <property type="evidence" value="ECO:0007669"/>
    <property type="project" value="TreeGrafter"/>
</dbReference>
<gene>
    <name evidence="1" type="primary">FSHB</name>
</gene>
<evidence type="ECO:0008006" key="3">
    <source>
        <dbReference type="Google" id="ProtNLM"/>
    </source>
</evidence>
<proteinExistence type="predicted"/>
<dbReference type="GO" id="GO:2000406">
    <property type="term" value="P:positive regulation of T cell migration"/>
    <property type="evidence" value="ECO:0007669"/>
    <property type="project" value="TreeGrafter"/>
</dbReference>
<reference evidence="1" key="1">
    <citation type="submission" date="2021-04" db="EMBL/GenBank/DDBJ databases">
        <authorList>
            <consortium name="Wellcome Sanger Institute Data Sharing"/>
        </authorList>
    </citation>
    <scope>NUCLEOTIDE SEQUENCE [LARGE SCALE GENOMIC DNA]</scope>
</reference>
<dbReference type="PANTHER" id="PTHR46838:SF1">
    <property type="entry name" value="TUMOR NECROSIS FACTOR RECEPTOR SUPERFAMILY MEMBER 14"/>
    <property type="match status" value="1"/>
</dbReference>
<dbReference type="Gene3D" id="2.10.50.10">
    <property type="entry name" value="Tumor Necrosis Factor Receptor, subunit A, domain 2"/>
    <property type="match status" value="1"/>
</dbReference>
<dbReference type="GeneTree" id="ENSGT01120000273610"/>
<name>A0A3Q1JIF9_ANATE</name>
<organism evidence="1 2">
    <name type="scientific">Anabas testudineus</name>
    <name type="common">Climbing perch</name>
    <name type="synonym">Anthias testudineus</name>
    <dbReference type="NCBI Taxonomy" id="64144"/>
    <lineage>
        <taxon>Eukaryota</taxon>
        <taxon>Metazoa</taxon>
        <taxon>Chordata</taxon>
        <taxon>Craniata</taxon>
        <taxon>Vertebrata</taxon>
        <taxon>Euteleostomi</taxon>
        <taxon>Actinopterygii</taxon>
        <taxon>Neopterygii</taxon>
        <taxon>Teleostei</taxon>
        <taxon>Neoteleostei</taxon>
        <taxon>Acanthomorphata</taxon>
        <taxon>Anabantaria</taxon>
        <taxon>Anabantiformes</taxon>
        <taxon>Anabantoidei</taxon>
        <taxon>Anabantidae</taxon>
        <taxon>Anabas</taxon>
    </lineage>
</organism>
<evidence type="ECO:0000313" key="2">
    <source>
        <dbReference type="Proteomes" id="UP000265040"/>
    </source>
</evidence>
<dbReference type="Proteomes" id="UP000265040">
    <property type="component" value="Chromosome 7"/>
</dbReference>
<reference evidence="1" key="2">
    <citation type="submission" date="2025-08" db="UniProtKB">
        <authorList>
            <consortium name="Ensembl"/>
        </authorList>
    </citation>
    <scope>IDENTIFICATION</scope>
</reference>
<keyword evidence="2" id="KW-1185">Reference proteome</keyword>
<dbReference type="Ensembl" id="ENSATET00000033224.3">
    <property type="protein sequence ID" value="ENSATEP00000032745.3"/>
    <property type="gene ID" value="ENSATEG00000033423.1"/>
</dbReference>
<accession>A0A3Q1JIF9</accession>
<dbReference type="STRING" id="64144.ENSATEP00000032745"/>
<dbReference type="GO" id="GO:0050829">
    <property type="term" value="P:defense response to Gram-negative bacterium"/>
    <property type="evidence" value="ECO:0007669"/>
    <property type="project" value="TreeGrafter"/>
</dbReference>
<dbReference type="GO" id="GO:0046642">
    <property type="term" value="P:negative regulation of alpha-beta T cell proliferation"/>
    <property type="evidence" value="ECO:0007669"/>
    <property type="project" value="TreeGrafter"/>
</dbReference>
<dbReference type="GO" id="GO:0002720">
    <property type="term" value="P:positive regulation of cytokine production involved in immune response"/>
    <property type="evidence" value="ECO:0007669"/>
    <property type="project" value="TreeGrafter"/>
</dbReference>
<dbReference type="AlphaFoldDB" id="A0A3Q1JIF9"/>
<protein>
    <recommendedName>
        <fullName evidence="3">TNFR-Cys domain-containing protein</fullName>
    </recommendedName>
</protein>
<dbReference type="PANTHER" id="PTHR46838">
    <property type="entry name" value="TUMOR NECROSIS FACTOR RECEPTOR SUPERFAMILY MEMBER 14"/>
    <property type="match status" value="1"/>
</dbReference>
<dbReference type="InParanoid" id="A0A3Q1JIF9"/>
<reference evidence="1" key="3">
    <citation type="submission" date="2025-09" db="UniProtKB">
        <authorList>
            <consortium name="Ensembl"/>
        </authorList>
    </citation>
    <scope>IDENTIFICATION</scope>
</reference>
<dbReference type="SUPFAM" id="SSF57586">
    <property type="entry name" value="TNF receptor-like"/>
    <property type="match status" value="1"/>
</dbReference>